<proteinExistence type="predicted"/>
<evidence type="ECO:0000313" key="1">
    <source>
        <dbReference type="EMBL" id="OHF01620.1"/>
    </source>
</evidence>
<name>A0A1G4BJF1_9PEZI</name>
<protein>
    <submittedName>
        <fullName evidence="1">F-box domain-containing protein</fullName>
    </submittedName>
</protein>
<comment type="caution">
    <text evidence="1">The sequence shown here is derived from an EMBL/GenBank/DDBJ whole genome shotgun (WGS) entry which is preliminary data.</text>
</comment>
<dbReference type="InterPro" id="IPR032675">
    <property type="entry name" value="LRR_dom_sf"/>
</dbReference>
<dbReference type="Proteomes" id="UP000176998">
    <property type="component" value="Unassembled WGS sequence"/>
</dbReference>
<reference evidence="1 2" key="1">
    <citation type="submission" date="2016-09" db="EMBL/GenBank/DDBJ databases">
        <authorList>
            <person name="Capua I."/>
            <person name="De Benedictis P."/>
            <person name="Joannis T."/>
            <person name="Lombin L.H."/>
            <person name="Cattoli G."/>
        </authorList>
    </citation>
    <scope>NUCLEOTIDE SEQUENCE [LARGE SCALE GENOMIC DNA]</scope>
    <source>
        <strain evidence="1 2">IMI 309357</strain>
    </source>
</reference>
<dbReference type="EMBL" id="MJBS01000018">
    <property type="protein sequence ID" value="OHF01620.1"/>
    <property type="molecule type" value="Genomic_DNA"/>
</dbReference>
<dbReference type="GeneID" id="34556270"/>
<dbReference type="AlphaFoldDB" id="A0A1G4BJF1"/>
<keyword evidence="2" id="KW-1185">Reference proteome</keyword>
<organism evidence="1 2">
    <name type="scientific">Colletotrichum orchidophilum</name>
    <dbReference type="NCBI Taxonomy" id="1209926"/>
    <lineage>
        <taxon>Eukaryota</taxon>
        <taxon>Fungi</taxon>
        <taxon>Dikarya</taxon>
        <taxon>Ascomycota</taxon>
        <taxon>Pezizomycotina</taxon>
        <taxon>Sordariomycetes</taxon>
        <taxon>Hypocreomycetidae</taxon>
        <taxon>Glomerellales</taxon>
        <taxon>Glomerellaceae</taxon>
        <taxon>Colletotrichum</taxon>
    </lineage>
</organism>
<evidence type="ECO:0000313" key="2">
    <source>
        <dbReference type="Proteomes" id="UP000176998"/>
    </source>
</evidence>
<dbReference type="Gene3D" id="3.80.10.10">
    <property type="entry name" value="Ribonuclease Inhibitor"/>
    <property type="match status" value="1"/>
</dbReference>
<accession>A0A1G4BJF1</accession>
<gene>
    <name evidence="1" type="ORF">CORC01_03110</name>
</gene>
<sequence>MPAQSTNASLGSLPNELKRMIAGFVHTNEISNCSSSSVGQLSLVNRCFRALTVEFVFGRIEIQTTEDRLHHRVKAIAKREVIKKNVRFLTLTVDSSKQSGFTLPPQVPAQIAAVCKQMVKLEEMMLMLLLPGSGPTSLAGRLRHQLRFQNVRLPKVKALVICAVVTSVTFIPGVFPNLETLSLDVHVAFDQIPELLEVGNALTNLTTLRVAKQAWSEADLPLLARASPKIKYLLLEGGLDNVAVSILAPNFRRFKELSCLVLTTEQDCGVPDSASLDDEECEMANMFEVENHPLNEEHEDNARGLAQNCPKLLEVTLIRQWYAQRFGVELRFPNITRPDVYVISIYGPDDTQPEYWKAGVWPRTTNLC</sequence>
<dbReference type="RefSeq" id="XP_022478762.1">
    <property type="nucleotide sequence ID" value="XM_022614760.1"/>
</dbReference>